<feature type="binding site" evidence="17">
    <location>
        <position position="923"/>
    </location>
    <ligand>
        <name>Mg(2+)</name>
        <dbReference type="ChEBI" id="CHEBI:18420"/>
    </ligand>
</feature>
<evidence type="ECO:0000256" key="4">
    <source>
        <dbReference type="ARBA" id="ARBA00022553"/>
    </source>
</evidence>
<dbReference type="NCBIfam" id="TIGR01652">
    <property type="entry name" value="ATPase-Plipid"/>
    <property type="match status" value="2"/>
</dbReference>
<evidence type="ECO:0000256" key="8">
    <source>
        <dbReference type="ARBA" id="ARBA00022840"/>
    </source>
</evidence>
<feature type="binding site" evidence="16">
    <location>
        <position position="897"/>
    </location>
    <ligand>
        <name>ATP</name>
        <dbReference type="ChEBI" id="CHEBI:30616"/>
    </ligand>
</feature>
<dbReference type="InterPro" id="IPR036412">
    <property type="entry name" value="HAD-like_sf"/>
</dbReference>
<gene>
    <name evidence="23" type="ORF">DASB73_035370</name>
</gene>
<feature type="binding site" evidence="16">
    <location>
        <position position="722"/>
    </location>
    <ligand>
        <name>ATP</name>
        <dbReference type="ChEBI" id="CHEBI:30616"/>
    </ligand>
</feature>
<feature type="compositionally biased region" description="Acidic residues" evidence="19">
    <location>
        <begin position="1"/>
        <end position="16"/>
    </location>
</feature>
<dbReference type="Pfam" id="PF13246">
    <property type="entry name" value="Cation_ATPase"/>
    <property type="match status" value="1"/>
</dbReference>
<dbReference type="SFLD" id="SFLDF00027">
    <property type="entry name" value="p-type_atpase"/>
    <property type="match status" value="1"/>
</dbReference>
<feature type="binding site" evidence="16">
    <location>
        <position position="802"/>
    </location>
    <ligand>
        <name>ATP</name>
        <dbReference type="ChEBI" id="CHEBI:30616"/>
    </ligand>
</feature>
<evidence type="ECO:0000256" key="17">
    <source>
        <dbReference type="PIRSR" id="PIRSR606539-3"/>
    </source>
</evidence>
<feature type="transmembrane region" description="Helical" evidence="18">
    <location>
        <begin position="1100"/>
        <end position="1121"/>
    </location>
</feature>
<keyword evidence="4" id="KW-0597">Phosphoprotein</keyword>
<comment type="cofactor">
    <cofactor evidence="17">
        <name>Mg(2+)</name>
        <dbReference type="ChEBI" id="CHEBI:18420"/>
    </cofactor>
</comment>
<dbReference type="Pfam" id="PF00122">
    <property type="entry name" value="E1-E2_ATPase"/>
    <property type="match status" value="1"/>
</dbReference>
<evidence type="ECO:0000256" key="2">
    <source>
        <dbReference type="ARBA" id="ARBA00004308"/>
    </source>
</evidence>
<dbReference type="InterPro" id="IPR044492">
    <property type="entry name" value="P_typ_ATPase_HD_dom"/>
</dbReference>
<dbReference type="FunFam" id="3.40.1110.10:FF:000087">
    <property type="entry name" value="Phospholipid-transporting ATPase"/>
    <property type="match status" value="1"/>
</dbReference>
<keyword evidence="12 18" id="KW-0472">Membrane</keyword>
<keyword evidence="11 18" id="KW-1133">Transmembrane helix</keyword>
<accession>A0AAV5RM21</accession>
<feature type="compositionally biased region" description="Polar residues" evidence="19">
    <location>
        <begin position="19"/>
        <end position="51"/>
    </location>
</feature>
<dbReference type="GO" id="GO:0000287">
    <property type="term" value="F:magnesium ion binding"/>
    <property type="evidence" value="ECO:0007669"/>
    <property type="project" value="UniProtKB-UniRule"/>
</dbReference>
<comment type="caution">
    <text evidence="23">The sequence shown here is derived from an EMBL/GenBank/DDBJ whole genome shotgun (WGS) entry which is preliminary data.</text>
</comment>
<dbReference type="NCBIfam" id="TIGR01494">
    <property type="entry name" value="ATPase_P-type"/>
    <property type="match status" value="2"/>
</dbReference>
<feature type="binding site" evidence="16">
    <location>
        <position position="545"/>
    </location>
    <ligand>
        <name>ATP</name>
        <dbReference type="ChEBI" id="CHEBI:30616"/>
    </ligand>
</feature>
<feature type="domain" description="P-type ATPase A" evidence="20">
    <location>
        <begin position="263"/>
        <end position="334"/>
    </location>
</feature>
<dbReference type="PANTHER" id="PTHR24092">
    <property type="entry name" value="PROBABLE PHOSPHOLIPID-TRANSPORTING ATPASE"/>
    <property type="match status" value="1"/>
</dbReference>
<dbReference type="FunFam" id="2.70.150.10:FF:000026">
    <property type="entry name" value="Phospholipid-transporting ATPase"/>
    <property type="match status" value="1"/>
</dbReference>
<feature type="domain" description="P-type ATPase N-terminal" evidence="21">
    <location>
        <begin position="184"/>
        <end position="235"/>
    </location>
</feature>
<feature type="domain" description="P-type ATPase C-terminal" evidence="22">
    <location>
        <begin position="949"/>
        <end position="1200"/>
    </location>
</feature>
<feature type="active site" description="4-aspartylphosphate intermediate" evidence="15">
    <location>
        <position position="543"/>
    </location>
</feature>
<evidence type="ECO:0000256" key="1">
    <source>
        <dbReference type="ARBA" id="ARBA00004141"/>
    </source>
</evidence>
<evidence type="ECO:0000256" key="13">
    <source>
        <dbReference type="ARBA" id="ARBA00034036"/>
    </source>
</evidence>
<dbReference type="GO" id="GO:0005524">
    <property type="term" value="F:ATP binding"/>
    <property type="evidence" value="ECO:0007669"/>
    <property type="project" value="UniProtKB-UniRule"/>
</dbReference>
<feature type="transmembrane region" description="Helical" evidence="18">
    <location>
        <begin position="1128"/>
        <end position="1147"/>
    </location>
</feature>
<feature type="binding site" evidence="16">
    <location>
        <position position="803"/>
    </location>
    <ligand>
        <name>ATP</name>
        <dbReference type="ChEBI" id="CHEBI:30616"/>
    </ligand>
</feature>
<evidence type="ECO:0000313" key="23">
    <source>
        <dbReference type="EMBL" id="GMM52574.1"/>
    </source>
</evidence>
<evidence type="ECO:0000256" key="10">
    <source>
        <dbReference type="ARBA" id="ARBA00022967"/>
    </source>
</evidence>
<dbReference type="InterPro" id="IPR023299">
    <property type="entry name" value="ATPase_P-typ_cyto_dom_N"/>
</dbReference>
<dbReference type="InterPro" id="IPR006539">
    <property type="entry name" value="P-type_ATPase_IV"/>
</dbReference>
<evidence type="ECO:0000256" key="3">
    <source>
        <dbReference type="ARBA" id="ARBA00008109"/>
    </source>
</evidence>
<feature type="binding site" evidence="16">
    <location>
        <position position="903"/>
    </location>
    <ligand>
        <name>ATP</name>
        <dbReference type="ChEBI" id="CHEBI:30616"/>
    </ligand>
</feature>
<dbReference type="Gene3D" id="3.40.1110.10">
    <property type="entry name" value="Calcium-transporting ATPase, cytoplasmic domain N"/>
    <property type="match status" value="1"/>
</dbReference>
<reference evidence="23 24" key="1">
    <citation type="journal article" date="2023" name="Elife">
        <title>Identification of key yeast species and microbe-microbe interactions impacting larval growth of Drosophila in the wild.</title>
        <authorList>
            <person name="Mure A."/>
            <person name="Sugiura Y."/>
            <person name="Maeda R."/>
            <person name="Honda K."/>
            <person name="Sakurai N."/>
            <person name="Takahashi Y."/>
            <person name="Watada M."/>
            <person name="Katoh T."/>
            <person name="Gotoh A."/>
            <person name="Gotoh Y."/>
            <person name="Taniguchi I."/>
            <person name="Nakamura K."/>
            <person name="Hayashi T."/>
            <person name="Katayama T."/>
            <person name="Uemura T."/>
            <person name="Hattori Y."/>
        </authorList>
    </citation>
    <scope>NUCLEOTIDE SEQUENCE [LARGE SCALE GENOMIC DNA]</scope>
    <source>
        <strain evidence="23 24">SB-73</strain>
    </source>
</reference>
<evidence type="ECO:0000259" key="20">
    <source>
        <dbReference type="Pfam" id="PF00122"/>
    </source>
</evidence>
<dbReference type="EC" id="7.6.2.1" evidence="18"/>
<dbReference type="FunFam" id="3.40.50.1000:FF:000014">
    <property type="entry name" value="Phospholipid-transporting ATPase"/>
    <property type="match status" value="1"/>
</dbReference>
<comment type="similarity">
    <text evidence="3 18">Belongs to the cation transport ATPase (P-type) (TC 3.A.3) family. Type IV subfamily.</text>
</comment>
<dbReference type="GO" id="GO:0140346">
    <property type="term" value="F:phosphatidylserine flippase activity"/>
    <property type="evidence" value="ECO:0007669"/>
    <property type="project" value="UniProtKB-ARBA"/>
</dbReference>
<dbReference type="InterPro" id="IPR032631">
    <property type="entry name" value="P-type_ATPase_N"/>
</dbReference>
<feature type="binding site" evidence="16">
    <location>
        <position position="804"/>
    </location>
    <ligand>
        <name>ATP</name>
        <dbReference type="ChEBI" id="CHEBI:30616"/>
    </ligand>
</feature>
<evidence type="ECO:0000256" key="11">
    <source>
        <dbReference type="ARBA" id="ARBA00022989"/>
    </source>
</evidence>
<feature type="binding site" evidence="16">
    <location>
        <position position="543"/>
    </location>
    <ligand>
        <name>ATP</name>
        <dbReference type="ChEBI" id="CHEBI:30616"/>
    </ligand>
</feature>
<keyword evidence="9 17" id="KW-0460">Magnesium</keyword>
<feature type="transmembrane region" description="Helical" evidence="18">
    <location>
        <begin position="1063"/>
        <end position="1088"/>
    </location>
</feature>
<feature type="binding site" evidence="17">
    <location>
        <position position="927"/>
    </location>
    <ligand>
        <name>Mg(2+)</name>
        <dbReference type="ChEBI" id="CHEBI:18420"/>
    </ligand>
</feature>
<feature type="transmembrane region" description="Helical" evidence="18">
    <location>
        <begin position="1167"/>
        <end position="1186"/>
    </location>
</feature>
<dbReference type="EMBL" id="BTGC01000008">
    <property type="protein sequence ID" value="GMM52574.1"/>
    <property type="molecule type" value="Genomic_DNA"/>
</dbReference>
<organism evidence="23 24">
    <name type="scientific">Starmerella bacillaris</name>
    <name type="common">Yeast</name>
    <name type="synonym">Candida zemplinina</name>
    <dbReference type="NCBI Taxonomy" id="1247836"/>
    <lineage>
        <taxon>Eukaryota</taxon>
        <taxon>Fungi</taxon>
        <taxon>Dikarya</taxon>
        <taxon>Ascomycota</taxon>
        <taxon>Saccharomycotina</taxon>
        <taxon>Dipodascomycetes</taxon>
        <taxon>Dipodascales</taxon>
        <taxon>Trichomonascaceae</taxon>
        <taxon>Starmerella</taxon>
    </lineage>
</organism>
<feature type="region of interest" description="Disordered" evidence="19">
    <location>
        <begin position="1"/>
        <end position="60"/>
    </location>
</feature>
<feature type="transmembrane region" description="Helical" evidence="18">
    <location>
        <begin position="479"/>
        <end position="504"/>
    </location>
</feature>
<feature type="binding site" evidence="16">
    <location>
        <position position="926"/>
    </location>
    <ligand>
        <name>ATP</name>
        <dbReference type="ChEBI" id="CHEBI:30616"/>
    </ligand>
</feature>
<sequence>MNDPQDDVWLIDDSEDQGGHSTPINNHATYDSRNDSASSFQSNVTDSNSHINPFRTRDDLVELDPEPVQTFPNTHLRDQPADFTTAARHDSINPENPFNDDNLDLDTAPRRESLYELNDLDHESGLATDQPGFISSKRPAASDSSRFDIRHLWRKYILRRKERRNNDSGPRIITITDTHGRGNANYISTTKYNAATFLPKFLFEQFSKYANLFFLATALIQQVPNVSPTNRYTTIGTILIVLMVSATKELAEDWKRWRADKELNNSTTIVLQNGQWIERRWAQVNAGDIVHVNKEQAIPADLVVLSSSEPAGLCYIETANLDGETNLKIKQATKATQDMRTVESLGSLMGSVIESEQPNSSLYTYEGNLKFANNVIPLGVDQLLLRGTSLRNTAFVNGVVIFTGHETKLMRNATATPIKRTAVEHMMDYQIVFLLVVLFGMTITASLGSVVVLHSWRNVVWYLSLDNTKGVSTFFRDFLTYWILLSNLVPISLFVTIDIIKYWLGLLISSDMEMYDAEIDQPAICRTSSLVEELGQIKYIFSDKTGTLTRNVMEFKACCVNGQIYSTDIPEDKRGIYLPFNEKFESPGSPEQLLLIVLATCHTVIPEYDENHDEKTIIYQASSPDEGALVEGAAKLNIPFVARSPQGLSINVDGTIQNYELLEVCEFNSTRKRMSTILRCPDGKIRIFTKGADTVIFERLRNSSEEVLVSDALEEFASMGLRTLCLAQRELSESEYAEWREKYQKASTSLTDRAQELMDVAELIETKLELVGCTAIEDQLQDGVPETIASLQDAGCKVWVLTGDRQETAVNIGLSSKLLSEDMNLLIVNEDTHEEVCNNIRAKLDVISKFDSSLTASDCEDLALIIDGHSLTHALQSDIDTEFLDLACMCKAVICCRVSPLQKALVVKLAKSKLKDLLLAIGDGANDVSMIQAAHVGVGIIGKEGQQAARSADIAIGQFKYLQKLLLVHGMWSYNRLTRAILYSFYKNIALYLTQFWYVFFNGFSGESLYESWTVTFYNVFSTAFPPFAIGILDQFVSSRLLLRYPKLYKLGQEGKFLNTRQFWEWILNGIYHSVIIFTFCSVAYGGGNVLKTGLIANKWTYGAAMYTACCFTVLGKAALITNVWNSWTLFAIPGSAMFWLVCYPLYAEIGPMVNVGIENRGLIPALYPTCVFWALLLLVPSACLIRDITWKYWKRMYIPEYYHYVQEVQKYNIPDRRPRDSQFQKAIRKVRQVSRMRKQRGFAYSAADEGAERVVRAYDRK</sequence>
<keyword evidence="7 16" id="KW-0547">Nucleotide-binding</keyword>
<comment type="catalytic activity">
    <reaction evidence="14">
        <text>a 1,2-diacyl-sn-glycero-3-phosphoethanolamine(out) + ATP + H2O = a 1,2-diacyl-sn-glycero-3-phosphoethanolamine(in) + ADP + phosphate + H(+)</text>
        <dbReference type="Rhea" id="RHEA:66132"/>
        <dbReference type="ChEBI" id="CHEBI:15377"/>
        <dbReference type="ChEBI" id="CHEBI:15378"/>
        <dbReference type="ChEBI" id="CHEBI:30616"/>
        <dbReference type="ChEBI" id="CHEBI:43474"/>
        <dbReference type="ChEBI" id="CHEBI:64612"/>
        <dbReference type="ChEBI" id="CHEBI:456216"/>
    </reaction>
    <physiologicalReaction direction="left-to-right" evidence="14">
        <dbReference type="Rhea" id="RHEA:66133"/>
    </physiologicalReaction>
</comment>
<evidence type="ECO:0000256" key="9">
    <source>
        <dbReference type="ARBA" id="ARBA00022842"/>
    </source>
</evidence>
<dbReference type="Gene3D" id="2.70.150.10">
    <property type="entry name" value="Calcium-transporting ATPase, cytoplasmic transduction domain A"/>
    <property type="match status" value="1"/>
</dbReference>
<dbReference type="PANTHER" id="PTHR24092:SF150">
    <property type="entry name" value="PHOSPHOLIPID-TRANSPORTING ATPASE"/>
    <property type="match status" value="1"/>
</dbReference>
<dbReference type="Proteomes" id="UP001362899">
    <property type="component" value="Unassembled WGS sequence"/>
</dbReference>
<feature type="binding site" evidence="17">
    <location>
        <position position="545"/>
    </location>
    <ligand>
        <name>Mg(2+)</name>
        <dbReference type="ChEBI" id="CHEBI:18420"/>
    </ligand>
</feature>
<dbReference type="PRINTS" id="PR00119">
    <property type="entry name" value="CATATPASE"/>
</dbReference>
<keyword evidence="5 18" id="KW-0812">Transmembrane</keyword>
<dbReference type="InterPro" id="IPR008250">
    <property type="entry name" value="ATPase_P-typ_transduc_dom_A_sf"/>
</dbReference>
<dbReference type="AlphaFoldDB" id="A0AAV5RM21"/>
<keyword evidence="8 16" id="KW-0067">ATP-binding</keyword>
<evidence type="ECO:0000256" key="6">
    <source>
        <dbReference type="ARBA" id="ARBA00022723"/>
    </source>
</evidence>
<dbReference type="GO" id="GO:0032456">
    <property type="term" value="P:endocytic recycling"/>
    <property type="evidence" value="ECO:0007669"/>
    <property type="project" value="TreeGrafter"/>
</dbReference>
<dbReference type="PROSITE" id="PS00154">
    <property type="entry name" value="ATPASE_E1_E2"/>
    <property type="match status" value="1"/>
</dbReference>
<dbReference type="SUPFAM" id="SSF56784">
    <property type="entry name" value="HAD-like"/>
    <property type="match status" value="1"/>
</dbReference>
<keyword evidence="6 17" id="KW-0479">Metal-binding</keyword>
<dbReference type="GO" id="GO:0016887">
    <property type="term" value="F:ATP hydrolysis activity"/>
    <property type="evidence" value="ECO:0007669"/>
    <property type="project" value="InterPro"/>
</dbReference>
<feature type="binding site" evidence="17">
    <location>
        <position position="543"/>
    </location>
    <ligand>
        <name>Mg(2+)</name>
        <dbReference type="ChEBI" id="CHEBI:18420"/>
    </ligand>
</feature>
<protein>
    <recommendedName>
        <fullName evidence="18">Phospholipid-transporting ATPase</fullName>
        <ecNumber evidence="18">7.6.2.1</ecNumber>
    </recommendedName>
</protein>
<dbReference type="GO" id="GO:0005802">
    <property type="term" value="C:trans-Golgi network"/>
    <property type="evidence" value="ECO:0007669"/>
    <property type="project" value="TreeGrafter"/>
</dbReference>
<dbReference type="CDD" id="cd02073">
    <property type="entry name" value="P-type_ATPase_APLT_Dnf-like"/>
    <property type="match status" value="1"/>
</dbReference>
<evidence type="ECO:0000256" key="19">
    <source>
        <dbReference type="SAM" id="MobiDB-lite"/>
    </source>
</evidence>
<feature type="binding site" evidence="16">
    <location>
        <position position="690"/>
    </location>
    <ligand>
        <name>ATP</name>
        <dbReference type="ChEBI" id="CHEBI:30616"/>
    </ligand>
</feature>
<evidence type="ECO:0000313" key="24">
    <source>
        <dbReference type="Proteomes" id="UP001362899"/>
    </source>
</evidence>
<dbReference type="SUPFAM" id="SSF81660">
    <property type="entry name" value="Metal cation-transporting ATPase, ATP-binding domain N"/>
    <property type="match status" value="1"/>
</dbReference>
<proteinExistence type="inferred from homology"/>
<evidence type="ECO:0000256" key="5">
    <source>
        <dbReference type="ARBA" id="ARBA00022692"/>
    </source>
</evidence>
<feature type="binding site" evidence="16">
    <location>
        <position position="544"/>
    </location>
    <ligand>
        <name>ATP</name>
        <dbReference type="ChEBI" id="CHEBI:30616"/>
    </ligand>
</feature>
<evidence type="ECO:0000256" key="18">
    <source>
        <dbReference type="RuleBase" id="RU362033"/>
    </source>
</evidence>
<evidence type="ECO:0000256" key="14">
    <source>
        <dbReference type="ARBA" id="ARBA00049128"/>
    </source>
</evidence>
<evidence type="ECO:0000256" key="15">
    <source>
        <dbReference type="PIRSR" id="PIRSR606539-1"/>
    </source>
</evidence>
<dbReference type="SFLD" id="SFLDG00002">
    <property type="entry name" value="C1.7:_P-type_atpase_like"/>
    <property type="match status" value="1"/>
</dbReference>
<dbReference type="SUPFAM" id="SSF81653">
    <property type="entry name" value="Calcium ATPase, transduction domain A"/>
    <property type="match status" value="1"/>
</dbReference>
<feature type="binding site" evidence="16">
    <location>
        <position position="626"/>
    </location>
    <ligand>
        <name>ATP</name>
        <dbReference type="ChEBI" id="CHEBI:30616"/>
    </ligand>
</feature>
<dbReference type="InterPro" id="IPR001757">
    <property type="entry name" value="P_typ_ATPase"/>
</dbReference>
<dbReference type="Pfam" id="PF16212">
    <property type="entry name" value="PhoLip_ATPase_C"/>
    <property type="match status" value="1"/>
</dbReference>
<comment type="subcellular location">
    <subcellularLocation>
        <location evidence="2">Endomembrane system</location>
    </subcellularLocation>
    <subcellularLocation>
        <location evidence="1 18">Membrane</location>
        <topology evidence="1 18">Multi-pass membrane protein</topology>
    </subcellularLocation>
</comment>
<keyword evidence="10 18" id="KW-1278">Translocase</keyword>
<dbReference type="InterPro" id="IPR032630">
    <property type="entry name" value="P_typ_ATPase_c"/>
</dbReference>
<evidence type="ECO:0000256" key="7">
    <source>
        <dbReference type="ARBA" id="ARBA00022741"/>
    </source>
</evidence>
<dbReference type="SFLD" id="SFLDS00003">
    <property type="entry name" value="Haloacid_Dehalogenase"/>
    <property type="match status" value="1"/>
</dbReference>
<name>A0AAV5RM21_STABA</name>
<dbReference type="Pfam" id="PF16209">
    <property type="entry name" value="PhoLip_ATPase_N"/>
    <property type="match status" value="1"/>
</dbReference>
<evidence type="ECO:0000256" key="16">
    <source>
        <dbReference type="PIRSR" id="PIRSR606539-2"/>
    </source>
</evidence>
<evidence type="ECO:0000259" key="21">
    <source>
        <dbReference type="Pfam" id="PF16209"/>
    </source>
</evidence>
<comment type="catalytic activity">
    <reaction evidence="13 18">
        <text>ATP + H2O + phospholipidSide 1 = ADP + phosphate + phospholipidSide 2.</text>
        <dbReference type="EC" id="7.6.2.1"/>
    </reaction>
</comment>
<feature type="transmembrane region" description="Helical" evidence="18">
    <location>
        <begin position="980"/>
        <end position="1000"/>
    </location>
</feature>
<keyword evidence="24" id="KW-1185">Reference proteome</keyword>
<feature type="binding site" evidence="16">
    <location>
        <position position="667"/>
    </location>
    <ligand>
        <name>ATP</name>
        <dbReference type="ChEBI" id="CHEBI:30616"/>
    </ligand>
</feature>
<dbReference type="InterPro" id="IPR023298">
    <property type="entry name" value="ATPase_P-typ_TM_dom_sf"/>
</dbReference>
<dbReference type="InterPro" id="IPR023214">
    <property type="entry name" value="HAD_sf"/>
</dbReference>
<feature type="binding site" evidence="16">
    <location>
        <position position="927"/>
    </location>
    <ligand>
        <name>ATP</name>
        <dbReference type="ChEBI" id="CHEBI:30616"/>
    </ligand>
</feature>
<evidence type="ECO:0000259" key="22">
    <source>
        <dbReference type="Pfam" id="PF16212"/>
    </source>
</evidence>
<dbReference type="InterPro" id="IPR059000">
    <property type="entry name" value="ATPase_P-type_domA"/>
</dbReference>
<evidence type="ECO:0000256" key="12">
    <source>
        <dbReference type="ARBA" id="ARBA00023136"/>
    </source>
</evidence>
<dbReference type="GO" id="GO:0005886">
    <property type="term" value="C:plasma membrane"/>
    <property type="evidence" value="ECO:0007669"/>
    <property type="project" value="TreeGrafter"/>
</dbReference>
<dbReference type="Gene3D" id="3.40.50.1000">
    <property type="entry name" value="HAD superfamily/HAD-like"/>
    <property type="match status" value="1"/>
</dbReference>
<dbReference type="GO" id="GO:0006892">
    <property type="term" value="P:post-Golgi vesicle-mediated transport"/>
    <property type="evidence" value="ECO:0007669"/>
    <property type="project" value="TreeGrafter"/>
</dbReference>
<dbReference type="SUPFAM" id="SSF81665">
    <property type="entry name" value="Calcium ATPase, transmembrane domain M"/>
    <property type="match status" value="1"/>
</dbReference>
<feature type="transmembrane region" description="Helical" evidence="18">
    <location>
        <begin position="429"/>
        <end position="456"/>
    </location>
</feature>
<dbReference type="InterPro" id="IPR018303">
    <property type="entry name" value="ATPase_P-typ_P_site"/>
</dbReference>